<gene>
    <name evidence="2" type="ORF">FX982_03465</name>
</gene>
<feature type="region of interest" description="Disordered" evidence="1">
    <location>
        <begin position="50"/>
        <end position="81"/>
    </location>
</feature>
<dbReference type="AlphaFoldDB" id="A0A6M8MKN0"/>
<name>A0A6M8MKN0_9PSED</name>
<organism evidence="2 3">
    <name type="scientific">Pseudomonas graminis</name>
    <dbReference type="NCBI Taxonomy" id="158627"/>
    <lineage>
        <taxon>Bacteria</taxon>
        <taxon>Pseudomonadati</taxon>
        <taxon>Pseudomonadota</taxon>
        <taxon>Gammaproteobacteria</taxon>
        <taxon>Pseudomonadales</taxon>
        <taxon>Pseudomonadaceae</taxon>
        <taxon>Pseudomonas</taxon>
    </lineage>
</organism>
<accession>A0A6M8MKN0</accession>
<keyword evidence="3" id="KW-1185">Reference proteome</keyword>
<proteinExistence type="predicted"/>
<dbReference type="KEGG" id="pgg:FX982_03465"/>
<evidence type="ECO:0000313" key="2">
    <source>
        <dbReference type="EMBL" id="QKF52476.1"/>
    </source>
</evidence>
<sequence>MDSEGHLAIQQGCCHRIVTGRAGQEIAIPAEALCSSFESNSPNAMQLCREEELQSPQNQRSSRMRNIRRNGSAAPHNNWSPTVNAPRYCDPMFNLRKRPTGIFNVPVTDVGLSS</sequence>
<evidence type="ECO:0000256" key="1">
    <source>
        <dbReference type="SAM" id="MobiDB-lite"/>
    </source>
</evidence>
<evidence type="ECO:0000313" key="3">
    <source>
        <dbReference type="Proteomes" id="UP000501989"/>
    </source>
</evidence>
<dbReference type="EMBL" id="CP053746">
    <property type="protein sequence ID" value="QKF52476.1"/>
    <property type="molecule type" value="Genomic_DNA"/>
</dbReference>
<protein>
    <submittedName>
        <fullName evidence="2">Uncharacterized protein</fullName>
    </submittedName>
</protein>
<reference evidence="3" key="1">
    <citation type="submission" date="2019-12" db="EMBL/GenBank/DDBJ databases">
        <title>Endophytic bacteria associated with Panax ginseng seedlings.</title>
        <authorList>
            <person name="Park J.M."/>
            <person name="Shin R."/>
            <person name="Jo S.H."/>
        </authorList>
    </citation>
    <scope>NUCLEOTIDE SEQUENCE [LARGE SCALE GENOMIC DNA]</scope>
    <source>
        <strain evidence="3">PgKB30</strain>
    </source>
</reference>
<dbReference type="Proteomes" id="UP000501989">
    <property type="component" value="Chromosome"/>
</dbReference>